<dbReference type="AlphaFoldDB" id="A0A7S1WAR8"/>
<dbReference type="PANTHER" id="PTHR12760">
    <property type="entry name" value="TETRATRICOPEPTIDE REPEAT PROTEIN"/>
    <property type="match status" value="1"/>
</dbReference>
<organism evidence="3">
    <name type="scientific">Neobodo designis</name>
    <name type="common">Flagellated protozoan</name>
    <name type="synonym">Bodo designis</name>
    <dbReference type="NCBI Taxonomy" id="312471"/>
    <lineage>
        <taxon>Eukaryota</taxon>
        <taxon>Discoba</taxon>
        <taxon>Euglenozoa</taxon>
        <taxon>Kinetoplastea</taxon>
        <taxon>Metakinetoplastina</taxon>
        <taxon>Neobodonida</taxon>
        <taxon>Neobodo</taxon>
    </lineage>
</organism>
<proteinExistence type="inferred from homology"/>
<name>A0A7S1WAR8_NEODS</name>
<sequence length="310" mass="34308">MAAPAASSSGVISTADVQSLPSSAKQQLLRDLMQRPARHPSQVLICATHVLAHGGAASEAERWAFTEMAAIAAIDLGRDAQATELIRTLRARFGQESTRVRRLIGMQLEAAGSVESAMQLYQAVLKDHPTEQWCVRRLSAIHRSRGDYKLAIEALRQREVYIDPKEKNKTFTYAQLYPTDEAAARELISLHWLLNNVSQCIRFADEVVLFDPANYSHHTRLAELTYADGQYERSANAYAQSLRLNDGRNNARAFYGLWLVASQLVKAKNAKKASGELADASQLLEFAATKLRGLYAGSKTVSYLDLTLKA</sequence>
<dbReference type="InterPro" id="IPR011990">
    <property type="entry name" value="TPR-like_helical_dom_sf"/>
</dbReference>
<dbReference type="GO" id="GO:0072546">
    <property type="term" value="C:EMC complex"/>
    <property type="evidence" value="ECO:0007669"/>
    <property type="project" value="UniProtKB-UniRule"/>
</dbReference>
<keyword evidence="2" id="KW-0472">Membrane</keyword>
<dbReference type="SUPFAM" id="SSF48452">
    <property type="entry name" value="TPR-like"/>
    <property type="match status" value="1"/>
</dbReference>
<dbReference type="EMBL" id="HBGF01054313">
    <property type="protein sequence ID" value="CAD9157584.1"/>
    <property type="molecule type" value="Transcribed_RNA"/>
</dbReference>
<evidence type="ECO:0000313" key="3">
    <source>
        <dbReference type="EMBL" id="CAD9157584.1"/>
    </source>
</evidence>
<comment type="similarity">
    <text evidence="2">Belongs to the EMC2 family.</text>
</comment>
<accession>A0A7S1WAR8</accession>
<dbReference type="InterPro" id="IPR039856">
    <property type="entry name" value="EMC2-like"/>
</dbReference>
<evidence type="ECO:0000256" key="2">
    <source>
        <dbReference type="RuleBase" id="RU367091"/>
    </source>
</evidence>
<protein>
    <recommendedName>
        <fullName evidence="2">ER membrane protein complex subunit 2</fullName>
    </recommendedName>
</protein>
<gene>
    <name evidence="3" type="ORF">NDES1114_LOCUS36334</name>
</gene>
<comment type="subunit">
    <text evidence="2">Component of the ER membrane protein complex (EMC).</text>
</comment>
<comment type="subcellular location">
    <subcellularLocation>
        <location evidence="2">Endoplasmic reticulum membrane</location>
        <topology evidence="2">Peripheral membrane protein</topology>
        <orientation evidence="2">Cytoplasmic side</orientation>
    </subcellularLocation>
</comment>
<dbReference type="Gene3D" id="1.25.40.10">
    <property type="entry name" value="Tetratricopeptide repeat domain"/>
    <property type="match status" value="2"/>
</dbReference>
<keyword evidence="2" id="KW-0256">Endoplasmic reticulum</keyword>
<reference evidence="3" key="1">
    <citation type="submission" date="2021-01" db="EMBL/GenBank/DDBJ databases">
        <authorList>
            <person name="Corre E."/>
            <person name="Pelletier E."/>
            <person name="Niang G."/>
            <person name="Scheremetjew M."/>
            <person name="Finn R."/>
            <person name="Kale V."/>
            <person name="Holt S."/>
            <person name="Cochrane G."/>
            <person name="Meng A."/>
            <person name="Brown T."/>
            <person name="Cohen L."/>
        </authorList>
    </citation>
    <scope>NUCLEOTIDE SEQUENCE</scope>
    <source>
        <strain evidence="3">CCAP 1951/1</strain>
    </source>
</reference>
<keyword evidence="1" id="KW-0802">TPR repeat</keyword>
<evidence type="ECO:0000256" key="1">
    <source>
        <dbReference type="ARBA" id="ARBA00022803"/>
    </source>
</evidence>
<comment type="function">
    <text evidence="2">Part of the endoplasmic reticulum membrane protein complex (EMC) that enables the energy-independent insertion into endoplasmic reticulum membranes of newly synthesized membrane proteins.</text>
</comment>